<dbReference type="OrthoDB" id="2475162at2"/>
<evidence type="ECO:0000313" key="2">
    <source>
        <dbReference type="Proteomes" id="UP000426246"/>
    </source>
</evidence>
<dbReference type="Proteomes" id="UP000426246">
    <property type="component" value="Chromosome"/>
</dbReference>
<organism evidence="1 2">
    <name type="scientific">Paenibacillus psychroresistens</name>
    <dbReference type="NCBI Taxonomy" id="1778678"/>
    <lineage>
        <taxon>Bacteria</taxon>
        <taxon>Bacillati</taxon>
        <taxon>Bacillota</taxon>
        <taxon>Bacilli</taxon>
        <taxon>Bacillales</taxon>
        <taxon>Paenibacillaceae</taxon>
        <taxon>Paenibacillus</taxon>
    </lineage>
</organism>
<dbReference type="RefSeq" id="WP_155700848.1">
    <property type="nucleotide sequence ID" value="NZ_CP034235.1"/>
</dbReference>
<dbReference type="KEGG" id="ppsc:EHS13_13460"/>
<proteinExistence type="predicted"/>
<dbReference type="EMBL" id="CP034235">
    <property type="protein sequence ID" value="QGQ95811.1"/>
    <property type="molecule type" value="Genomic_DNA"/>
</dbReference>
<evidence type="ECO:0000313" key="1">
    <source>
        <dbReference type="EMBL" id="QGQ95811.1"/>
    </source>
</evidence>
<reference evidence="2" key="1">
    <citation type="submission" date="2018-11" db="EMBL/GenBank/DDBJ databases">
        <title>Complete genome sequence of Paenibacillus sp. ML311-T8.</title>
        <authorList>
            <person name="Nam Y.-D."/>
            <person name="Kang J."/>
            <person name="Chung W.-H."/>
            <person name="Park Y.S."/>
        </authorList>
    </citation>
    <scope>NUCLEOTIDE SEQUENCE [LARGE SCALE GENOMIC DNA]</scope>
    <source>
        <strain evidence="2">ML311-T8</strain>
    </source>
</reference>
<protein>
    <submittedName>
        <fullName evidence="1">Uncharacterized protein</fullName>
    </submittedName>
</protein>
<dbReference type="AlphaFoldDB" id="A0A6B8RH55"/>
<sequence>MKVYYDEFEGGLSPVWMIVPINLIEWQLERFYISLSTPFEQFTTNDFDSNQLYLTVQIEDLIRNWNEQDSVGISLSSIRSRFESQKSNNDIDVEFICTDIEQLVIRMSDIEEVLQMNIRSYYKWEESSNERACLSTR</sequence>
<gene>
    <name evidence="1" type="ORF">EHS13_13460</name>
</gene>
<keyword evidence="2" id="KW-1185">Reference proteome</keyword>
<accession>A0A6B8RH55</accession>
<name>A0A6B8RH55_9BACL</name>